<organism evidence="3 4">
    <name type="scientific">Clostridium neuense</name>
    <dbReference type="NCBI Taxonomy" id="1728934"/>
    <lineage>
        <taxon>Bacteria</taxon>
        <taxon>Bacillati</taxon>
        <taxon>Bacillota</taxon>
        <taxon>Clostridia</taxon>
        <taxon>Eubacteriales</taxon>
        <taxon>Clostridiaceae</taxon>
        <taxon>Clostridium</taxon>
    </lineage>
</organism>
<feature type="coiled-coil region" evidence="2">
    <location>
        <begin position="13"/>
        <end position="67"/>
    </location>
</feature>
<dbReference type="Pfam" id="PF13432">
    <property type="entry name" value="TPR_16"/>
    <property type="match status" value="1"/>
</dbReference>
<evidence type="ECO:0000313" key="3">
    <source>
        <dbReference type="EMBL" id="MFL0250802.1"/>
    </source>
</evidence>
<keyword evidence="2" id="KW-0175">Coiled coil</keyword>
<dbReference type="RefSeq" id="WP_406787464.1">
    <property type="nucleotide sequence ID" value="NZ_JBJIAA010000007.1"/>
</dbReference>
<keyword evidence="1" id="KW-0802">TPR repeat</keyword>
<sequence length="117" mass="13791">MAYFDKGIEYYNKKNYKKAIEMYCKAIEMKENETASMYNAAVCFIKLKEYINAIQLIRAALERKEDSRYYFNLGYCYAMLKENKLALIYFNRAWALNNADTECEKAINILLGKLRSA</sequence>
<reference evidence="3 4" key="1">
    <citation type="submission" date="2024-11" db="EMBL/GenBank/DDBJ databases">
        <authorList>
            <person name="Heng Y.C."/>
            <person name="Lim A.C.H."/>
            <person name="Lee J.K.Y."/>
            <person name="Kittelmann S."/>
        </authorList>
    </citation>
    <scope>NUCLEOTIDE SEQUENCE [LARGE SCALE GENOMIC DNA]</scope>
    <source>
        <strain evidence="3 4">WILCCON 0114</strain>
    </source>
</reference>
<dbReference type="PROSITE" id="PS50005">
    <property type="entry name" value="TPR"/>
    <property type="match status" value="2"/>
</dbReference>
<evidence type="ECO:0000313" key="4">
    <source>
        <dbReference type="Proteomes" id="UP001623592"/>
    </source>
</evidence>
<accession>A0ABW8TEZ2</accession>
<feature type="repeat" description="TPR" evidence="1">
    <location>
        <begin position="67"/>
        <end position="100"/>
    </location>
</feature>
<comment type="caution">
    <text evidence="3">The sequence shown here is derived from an EMBL/GenBank/DDBJ whole genome shotgun (WGS) entry which is preliminary data.</text>
</comment>
<gene>
    <name evidence="3" type="ORF">ACJDT4_10250</name>
</gene>
<dbReference type="InterPro" id="IPR011990">
    <property type="entry name" value="TPR-like_helical_dom_sf"/>
</dbReference>
<dbReference type="Gene3D" id="1.25.40.10">
    <property type="entry name" value="Tetratricopeptide repeat domain"/>
    <property type="match status" value="1"/>
</dbReference>
<protein>
    <submittedName>
        <fullName evidence="3">Tetratricopeptide repeat protein</fullName>
    </submittedName>
</protein>
<evidence type="ECO:0000256" key="1">
    <source>
        <dbReference type="PROSITE-ProRule" id="PRU00339"/>
    </source>
</evidence>
<dbReference type="SMART" id="SM00028">
    <property type="entry name" value="TPR"/>
    <property type="match status" value="3"/>
</dbReference>
<dbReference type="InterPro" id="IPR019734">
    <property type="entry name" value="TPR_rpt"/>
</dbReference>
<dbReference type="Pfam" id="PF13181">
    <property type="entry name" value="TPR_8"/>
    <property type="match status" value="1"/>
</dbReference>
<name>A0ABW8TEZ2_9CLOT</name>
<proteinExistence type="predicted"/>
<dbReference type="EMBL" id="JBJIAA010000007">
    <property type="protein sequence ID" value="MFL0250802.1"/>
    <property type="molecule type" value="Genomic_DNA"/>
</dbReference>
<dbReference type="Proteomes" id="UP001623592">
    <property type="component" value="Unassembled WGS sequence"/>
</dbReference>
<feature type="repeat" description="TPR" evidence="1">
    <location>
        <begin position="2"/>
        <end position="33"/>
    </location>
</feature>
<evidence type="ECO:0000256" key="2">
    <source>
        <dbReference type="SAM" id="Coils"/>
    </source>
</evidence>
<dbReference type="SUPFAM" id="SSF48452">
    <property type="entry name" value="TPR-like"/>
    <property type="match status" value="1"/>
</dbReference>
<keyword evidence="4" id="KW-1185">Reference proteome</keyword>